<dbReference type="RefSeq" id="WP_164029193.1">
    <property type="nucleotide sequence ID" value="NZ_JAABOQ010000001.1"/>
</dbReference>
<proteinExistence type="inferred from homology"/>
<dbReference type="InterPro" id="IPR043131">
    <property type="entry name" value="BCAT-like_N"/>
</dbReference>
<evidence type="ECO:0000256" key="5">
    <source>
        <dbReference type="RuleBase" id="RU004516"/>
    </source>
</evidence>
<dbReference type="Pfam" id="PF01063">
    <property type="entry name" value="Aminotran_4"/>
    <property type="match status" value="1"/>
</dbReference>
<evidence type="ECO:0000256" key="1">
    <source>
        <dbReference type="ARBA" id="ARBA00001933"/>
    </source>
</evidence>
<dbReference type="EMBL" id="JAABOQ010000001">
    <property type="protein sequence ID" value="NER15931.1"/>
    <property type="molecule type" value="Genomic_DNA"/>
</dbReference>
<evidence type="ECO:0000256" key="3">
    <source>
        <dbReference type="ARBA" id="ARBA00022898"/>
    </source>
</evidence>
<keyword evidence="6" id="KW-0808">Transferase</keyword>
<dbReference type="Proteomes" id="UP000474296">
    <property type="component" value="Unassembled WGS sequence"/>
</dbReference>
<keyword evidence="7" id="KW-1185">Reference proteome</keyword>
<organism evidence="6 7">
    <name type="scientific">Spongiivirga citrea</name>
    <dbReference type="NCBI Taxonomy" id="1481457"/>
    <lineage>
        <taxon>Bacteria</taxon>
        <taxon>Pseudomonadati</taxon>
        <taxon>Bacteroidota</taxon>
        <taxon>Flavobacteriia</taxon>
        <taxon>Flavobacteriales</taxon>
        <taxon>Flavobacteriaceae</taxon>
        <taxon>Spongiivirga</taxon>
    </lineage>
</organism>
<comment type="similarity">
    <text evidence="2 4">Belongs to the class-IV pyridoxal-phosphate-dependent aminotransferase family.</text>
</comment>
<comment type="caution">
    <text evidence="6">The sequence shown here is derived from an EMBL/GenBank/DDBJ whole genome shotgun (WGS) entry which is preliminary data.</text>
</comment>
<dbReference type="GO" id="GO:0005829">
    <property type="term" value="C:cytosol"/>
    <property type="evidence" value="ECO:0007669"/>
    <property type="project" value="TreeGrafter"/>
</dbReference>
<reference evidence="6 7" key="1">
    <citation type="submission" date="2020-01" db="EMBL/GenBank/DDBJ databases">
        <title>Spongiivirga citrea KCTC 32990T.</title>
        <authorList>
            <person name="Wang G."/>
        </authorList>
    </citation>
    <scope>NUCLEOTIDE SEQUENCE [LARGE SCALE GENOMIC DNA]</scope>
    <source>
        <strain evidence="6 7">KCTC 32990</strain>
    </source>
</reference>
<dbReference type="SUPFAM" id="SSF56752">
    <property type="entry name" value="D-aminoacid aminotransferase-like PLP-dependent enzymes"/>
    <property type="match status" value="1"/>
</dbReference>
<dbReference type="Gene3D" id="3.30.470.10">
    <property type="match status" value="1"/>
</dbReference>
<dbReference type="InterPro" id="IPR036038">
    <property type="entry name" value="Aminotransferase-like"/>
</dbReference>
<evidence type="ECO:0000313" key="6">
    <source>
        <dbReference type="EMBL" id="NER15931.1"/>
    </source>
</evidence>
<accession>A0A6M0CDY3</accession>
<name>A0A6M0CDY3_9FLAO</name>
<comment type="cofactor">
    <cofactor evidence="1 5">
        <name>pyridoxal 5'-phosphate</name>
        <dbReference type="ChEBI" id="CHEBI:597326"/>
    </cofactor>
</comment>
<dbReference type="InterPro" id="IPR043132">
    <property type="entry name" value="BCAT-like_C"/>
</dbReference>
<dbReference type="FunFam" id="3.20.10.10:FF:000002">
    <property type="entry name" value="D-alanine aminotransferase"/>
    <property type="match status" value="1"/>
</dbReference>
<dbReference type="GO" id="GO:0008483">
    <property type="term" value="F:transaminase activity"/>
    <property type="evidence" value="ECO:0007669"/>
    <property type="project" value="UniProtKB-KW"/>
</dbReference>
<gene>
    <name evidence="6" type="ORF">GWK10_01850</name>
</gene>
<dbReference type="PANTHER" id="PTHR42743">
    <property type="entry name" value="AMINO-ACID AMINOTRANSFERASE"/>
    <property type="match status" value="1"/>
</dbReference>
<evidence type="ECO:0000313" key="7">
    <source>
        <dbReference type="Proteomes" id="UP000474296"/>
    </source>
</evidence>
<dbReference type="InterPro" id="IPR050571">
    <property type="entry name" value="Class-IV_PLP-Dep_Aminotrnsfr"/>
</dbReference>
<keyword evidence="3 5" id="KW-0663">Pyridoxal phosphate</keyword>
<dbReference type="AlphaFoldDB" id="A0A6M0CDY3"/>
<dbReference type="InterPro" id="IPR018300">
    <property type="entry name" value="Aminotrans_IV_CS"/>
</dbReference>
<dbReference type="PANTHER" id="PTHR42743:SF10">
    <property type="entry name" value="D-ALANINE AMINOTRANSFERASE"/>
    <property type="match status" value="1"/>
</dbReference>
<dbReference type="GO" id="GO:0008652">
    <property type="term" value="P:amino acid biosynthetic process"/>
    <property type="evidence" value="ECO:0007669"/>
    <property type="project" value="UniProtKB-ARBA"/>
</dbReference>
<sequence>MLEFNSDFPAYVSLNGEVIPTSEAKISVFDRGFNFGDGVYEGLLIVNGVILFEDAHWNRLQRSLKALDMSSDIAQLKLRIRTYLQHEEVAKNSAFLYVQISRGVAMRGHQYNKSISPTVFMYAINREVTDINETFLDTISTPDNRWHRCDIKMTSLLGNVMAKTKAINTNCYESIMVRNGLITEGSHCNAFFVKNGRVFTHPADHHILNGITRLKVVELCNELGIPFTEQAVAYSELKTMDEAFLTGTSTQIARIHKIDDHEFDINFKNSITMRVQYAYAKLKRAYIKKVR</sequence>
<protein>
    <submittedName>
        <fullName evidence="6">Aminotransferase IV</fullName>
    </submittedName>
</protein>
<dbReference type="PROSITE" id="PS00770">
    <property type="entry name" value="AA_TRANSFER_CLASS_4"/>
    <property type="match status" value="1"/>
</dbReference>
<evidence type="ECO:0000256" key="4">
    <source>
        <dbReference type="RuleBase" id="RU004106"/>
    </source>
</evidence>
<dbReference type="GO" id="GO:0046394">
    <property type="term" value="P:carboxylic acid biosynthetic process"/>
    <property type="evidence" value="ECO:0007669"/>
    <property type="project" value="UniProtKB-ARBA"/>
</dbReference>
<evidence type="ECO:0000256" key="2">
    <source>
        <dbReference type="ARBA" id="ARBA00009320"/>
    </source>
</evidence>
<dbReference type="Gene3D" id="3.20.10.10">
    <property type="entry name" value="D-amino Acid Aminotransferase, subunit A, domain 2"/>
    <property type="match status" value="1"/>
</dbReference>
<dbReference type="InterPro" id="IPR001544">
    <property type="entry name" value="Aminotrans_IV"/>
</dbReference>
<keyword evidence="6" id="KW-0032">Aminotransferase</keyword>